<feature type="transmembrane region" description="Helical" evidence="5">
    <location>
        <begin position="87"/>
        <end position="113"/>
    </location>
</feature>
<evidence type="ECO:0000256" key="2">
    <source>
        <dbReference type="ARBA" id="ARBA00022692"/>
    </source>
</evidence>
<dbReference type="AlphaFoldDB" id="A0A0F9RIU9"/>
<comment type="caution">
    <text evidence="7">The sequence shown here is derived from an EMBL/GenBank/DDBJ whole genome shotgun (WGS) entry which is preliminary data.</text>
</comment>
<dbReference type="Gene3D" id="2.30.30.60">
    <property type="match status" value="1"/>
</dbReference>
<keyword evidence="4 5" id="KW-0472">Membrane</keyword>
<accession>A0A0F9RIU9</accession>
<dbReference type="Pfam" id="PF00924">
    <property type="entry name" value="MS_channel_2nd"/>
    <property type="match status" value="1"/>
</dbReference>
<keyword evidence="2 5" id="KW-0812">Transmembrane</keyword>
<dbReference type="InterPro" id="IPR045275">
    <property type="entry name" value="MscS_archaea/bacteria_type"/>
</dbReference>
<evidence type="ECO:0000256" key="1">
    <source>
        <dbReference type="ARBA" id="ARBA00004370"/>
    </source>
</evidence>
<dbReference type="PANTHER" id="PTHR30221:SF8">
    <property type="entry name" value="SMALL-CONDUCTANCE MECHANOSENSITIVE CHANNEL"/>
    <property type="match status" value="1"/>
</dbReference>
<evidence type="ECO:0000256" key="5">
    <source>
        <dbReference type="SAM" id="Phobius"/>
    </source>
</evidence>
<dbReference type="GO" id="GO:0008381">
    <property type="term" value="F:mechanosensitive monoatomic ion channel activity"/>
    <property type="evidence" value="ECO:0007669"/>
    <property type="project" value="InterPro"/>
</dbReference>
<keyword evidence="3 5" id="KW-1133">Transmembrane helix</keyword>
<sequence length="190" mass="21448">MKIIEVLELFASQYKLIVTVIAILVFPLLLKITKKLLEKAIKGKVDLHRKYRAELLLKIILAFVVLCLVLVFWGIELRGLLVLGSSLFAMLGVALFAAWSLLSNLTAFLLMFIQNDCRVGNWVRIIDGANHVEGRIVEMGLMNVVLEHIDGHRVIYPNNLFVTRPVMVLNKEPKPTKAPVIKRIIGPKKT</sequence>
<organism evidence="7">
    <name type="scientific">marine sediment metagenome</name>
    <dbReference type="NCBI Taxonomy" id="412755"/>
    <lineage>
        <taxon>unclassified sequences</taxon>
        <taxon>metagenomes</taxon>
        <taxon>ecological metagenomes</taxon>
    </lineage>
</organism>
<dbReference type="InterPro" id="IPR023408">
    <property type="entry name" value="MscS_beta-dom_sf"/>
</dbReference>
<evidence type="ECO:0000256" key="4">
    <source>
        <dbReference type="ARBA" id="ARBA00023136"/>
    </source>
</evidence>
<dbReference type="SUPFAM" id="SSF50182">
    <property type="entry name" value="Sm-like ribonucleoproteins"/>
    <property type="match status" value="1"/>
</dbReference>
<dbReference type="EMBL" id="LAZR01000845">
    <property type="protein sequence ID" value="KKN56400.1"/>
    <property type="molecule type" value="Genomic_DNA"/>
</dbReference>
<dbReference type="Gene3D" id="1.10.287.1260">
    <property type="match status" value="1"/>
</dbReference>
<gene>
    <name evidence="7" type="ORF">LCGC14_0572540</name>
</gene>
<reference evidence="7" key="1">
    <citation type="journal article" date="2015" name="Nature">
        <title>Complex archaea that bridge the gap between prokaryotes and eukaryotes.</title>
        <authorList>
            <person name="Spang A."/>
            <person name="Saw J.H."/>
            <person name="Jorgensen S.L."/>
            <person name="Zaremba-Niedzwiedzka K."/>
            <person name="Martijn J."/>
            <person name="Lind A.E."/>
            <person name="van Eijk R."/>
            <person name="Schleper C."/>
            <person name="Guy L."/>
            <person name="Ettema T.J."/>
        </authorList>
    </citation>
    <scope>NUCLEOTIDE SEQUENCE</scope>
</reference>
<feature type="transmembrane region" description="Helical" evidence="5">
    <location>
        <begin position="16"/>
        <end position="34"/>
    </location>
</feature>
<name>A0A0F9RIU9_9ZZZZ</name>
<evidence type="ECO:0000313" key="7">
    <source>
        <dbReference type="EMBL" id="KKN56400.1"/>
    </source>
</evidence>
<dbReference type="GO" id="GO:0016020">
    <property type="term" value="C:membrane"/>
    <property type="evidence" value="ECO:0007669"/>
    <property type="project" value="UniProtKB-SubCell"/>
</dbReference>
<evidence type="ECO:0000256" key="3">
    <source>
        <dbReference type="ARBA" id="ARBA00022989"/>
    </source>
</evidence>
<dbReference type="InterPro" id="IPR006685">
    <property type="entry name" value="MscS_channel_2nd"/>
</dbReference>
<proteinExistence type="predicted"/>
<feature type="domain" description="Mechanosensitive ion channel MscS" evidence="6">
    <location>
        <begin position="101"/>
        <end position="166"/>
    </location>
</feature>
<dbReference type="PANTHER" id="PTHR30221">
    <property type="entry name" value="SMALL-CONDUCTANCE MECHANOSENSITIVE CHANNEL"/>
    <property type="match status" value="1"/>
</dbReference>
<protein>
    <recommendedName>
        <fullName evidence="6">Mechanosensitive ion channel MscS domain-containing protein</fullName>
    </recommendedName>
</protein>
<feature type="transmembrane region" description="Helical" evidence="5">
    <location>
        <begin position="55"/>
        <end position="75"/>
    </location>
</feature>
<dbReference type="InterPro" id="IPR010920">
    <property type="entry name" value="LSM_dom_sf"/>
</dbReference>
<comment type="subcellular location">
    <subcellularLocation>
        <location evidence="1">Membrane</location>
    </subcellularLocation>
</comment>
<evidence type="ECO:0000259" key="6">
    <source>
        <dbReference type="Pfam" id="PF00924"/>
    </source>
</evidence>